<dbReference type="Proteomes" id="UP000007844">
    <property type="component" value="Chromosome"/>
</dbReference>
<dbReference type="STRING" id="690850.Desaf_2468"/>
<accession>F3YYN7</accession>
<dbReference type="EMBL" id="CP003221">
    <property type="protein sequence ID" value="EGJ50791.1"/>
    <property type="molecule type" value="Genomic_DNA"/>
</dbReference>
<dbReference type="eggNOG" id="COG1433">
    <property type="taxonomic scope" value="Bacteria"/>
</dbReference>
<gene>
    <name evidence="1" type="ORF">Desaf_2468</name>
</gene>
<dbReference type="HOGENOM" id="CLU_2080958_0_0_7"/>
<dbReference type="AlphaFoldDB" id="F3YYN7"/>
<protein>
    <recommendedName>
        <fullName evidence="3">Dinitrogenase iron-molybdenum cofactor biosynthesis protein</fullName>
    </recommendedName>
</protein>
<proteinExistence type="predicted"/>
<dbReference type="KEGG" id="daf:Desaf_2468"/>
<reference evidence="1 2" key="1">
    <citation type="journal article" date="2011" name="J. Bacteriol.">
        <title>Genome sequence of the mercury-methylating and pleomorphic Desulfovibrio africanus Strain Walvis Bay.</title>
        <authorList>
            <person name="Brown S.D."/>
            <person name="Wall J.D."/>
            <person name="Kucken A.M."/>
            <person name="Gilmour C.C."/>
            <person name="Podar M."/>
            <person name="Brandt C.C."/>
            <person name="Teshima H."/>
            <person name="Detter J.C."/>
            <person name="Han C.S."/>
            <person name="Land M.L."/>
            <person name="Lucas S."/>
            <person name="Han J."/>
            <person name="Pennacchio L."/>
            <person name="Nolan M."/>
            <person name="Pitluck S."/>
            <person name="Woyke T."/>
            <person name="Goodwin L."/>
            <person name="Palumbo A.V."/>
            <person name="Elias D.A."/>
        </authorList>
    </citation>
    <scope>NUCLEOTIDE SEQUENCE [LARGE SCALE GENOMIC DNA]</scope>
    <source>
        <strain evidence="1 2">Walvis Bay</strain>
    </source>
</reference>
<evidence type="ECO:0000313" key="2">
    <source>
        <dbReference type="Proteomes" id="UP000007844"/>
    </source>
</evidence>
<organism evidence="1 2">
    <name type="scientific">Desulfocurvibacter africanus subsp. africanus str. Walvis Bay</name>
    <dbReference type="NCBI Taxonomy" id="690850"/>
    <lineage>
        <taxon>Bacteria</taxon>
        <taxon>Pseudomonadati</taxon>
        <taxon>Thermodesulfobacteriota</taxon>
        <taxon>Desulfovibrionia</taxon>
        <taxon>Desulfovibrionales</taxon>
        <taxon>Desulfovibrionaceae</taxon>
        <taxon>Desulfocurvibacter</taxon>
    </lineage>
</organism>
<dbReference type="RefSeq" id="WP_014260490.1">
    <property type="nucleotide sequence ID" value="NC_016629.1"/>
</dbReference>
<evidence type="ECO:0000313" key="1">
    <source>
        <dbReference type="EMBL" id="EGJ50791.1"/>
    </source>
</evidence>
<dbReference type="SUPFAM" id="SSF53146">
    <property type="entry name" value="Nitrogenase accessory factor-like"/>
    <property type="match status" value="1"/>
</dbReference>
<keyword evidence="2" id="KW-1185">Reference proteome</keyword>
<evidence type="ECO:0008006" key="3">
    <source>
        <dbReference type="Google" id="ProtNLM"/>
    </source>
</evidence>
<dbReference type="InterPro" id="IPR036105">
    <property type="entry name" value="DiNase_FeMo-co_biosyn_sf"/>
</dbReference>
<dbReference type="Gene3D" id="3.30.420.130">
    <property type="entry name" value="Dinitrogenase iron-molybdenum cofactor biosynthesis domain"/>
    <property type="match status" value="1"/>
</dbReference>
<name>F3YYN7_DESAF</name>
<sequence>MREKRVLIPIFREEVHPRFDRAGEILVVAFSGDGQPLERKILLLAQPSADEICDHVLRERITHVICGAIEEEYYHYLRWKRIDVLDFVAGPFEEVLARFTRGEAKSGDVLFARKDVHE</sequence>